<accession>A0A9N9ECE7</accession>
<keyword evidence="3" id="KW-1185">Reference proteome</keyword>
<protein>
    <submittedName>
        <fullName evidence="2">11131_t:CDS:1</fullName>
    </submittedName>
</protein>
<evidence type="ECO:0000313" key="3">
    <source>
        <dbReference type="Proteomes" id="UP000789396"/>
    </source>
</evidence>
<comment type="caution">
    <text evidence="2">The sequence shown here is derived from an EMBL/GenBank/DDBJ whole genome shotgun (WGS) entry which is preliminary data.</text>
</comment>
<feature type="compositionally biased region" description="Basic and acidic residues" evidence="1">
    <location>
        <begin position="51"/>
        <end position="69"/>
    </location>
</feature>
<evidence type="ECO:0000256" key="1">
    <source>
        <dbReference type="SAM" id="MobiDB-lite"/>
    </source>
</evidence>
<proteinExistence type="predicted"/>
<sequence>TPTNIKTDDPMVKKAGSTNNETRTTKFDDTSDEEEPSNSTSPARKNQKRTSKLDDTSDEERINEKRSTEFKPNSTTPATKE</sequence>
<dbReference type="Proteomes" id="UP000789396">
    <property type="component" value="Unassembled WGS sequence"/>
</dbReference>
<feature type="compositionally biased region" description="Polar residues" evidence="1">
    <location>
        <begin position="70"/>
        <end position="81"/>
    </location>
</feature>
<dbReference type="AlphaFoldDB" id="A0A9N9ECE7"/>
<dbReference type="EMBL" id="CAJVPZ010016237">
    <property type="protein sequence ID" value="CAG8671754.1"/>
    <property type="molecule type" value="Genomic_DNA"/>
</dbReference>
<feature type="region of interest" description="Disordered" evidence="1">
    <location>
        <begin position="1"/>
        <end position="81"/>
    </location>
</feature>
<reference evidence="2" key="1">
    <citation type="submission" date="2021-06" db="EMBL/GenBank/DDBJ databases">
        <authorList>
            <person name="Kallberg Y."/>
            <person name="Tangrot J."/>
            <person name="Rosling A."/>
        </authorList>
    </citation>
    <scope>NUCLEOTIDE SEQUENCE</scope>
    <source>
        <strain evidence="2">IN212</strain>
    </source>
</reference>
<feature type="non-terminal residue" evidence="2">
    <location>
        <position position="1"/>
    </location>
</feature>
<feature type="compositionally biased region" description="Basic and acidic residues" evidence="1">
    <location>
        <begin position="1"/>
        <end position="12"/>
    </location>
</feature>
<evidence type="ECO:0000313" key="2">
    <source>
        <dbReference type="EMBL" id="CAG8671754.1"/>
    </source>
</evidence>
<organism evidence="2 3">
    <name type="scientific">Racocetra fulgida</name>
    <dbReference type="NCBI Taxonomy" id="60492"/>
    <lineage>
        <taxon>Eukaryota</taxon>
        <taxon>Fungi</taxon>
        <taxon>Fungi incertae sedis</taxon>
        <taxon>Mucoromycota</taxon>
        <taxon>Glomeromycotina</taxon>
        <taxon>Glomeromycetes</taxon>
        <taxon>Diversisporales</taxon>
        <taxon>Gigasporaceae</taxon>
        <taxon>Racocetra</taxon>
    </lineage>
</organism>
<name>A0A9N9ECE7_9GLOM</name>
<gene>
    <name evidence="2" type="ORF">RFULGI_LOCUS9258</name>
</gene>